<evidence type="ECO:0000256" key="3">
    <source>
        <dbReference type="ARBA" id="ARBA00022448"/>
    </source>
</evidence>
<evidence type="ECO:0000256" key="6">
    <source>
        <dbReference type="ARBA" id="ARBA00022741"/>
    </source>
</evidence>
<keyword evidence="14 18" id="KW-0472">Membrane</keyword>
<dbReference type="SUPFAM" id="SSF90123">
    <property type="entry name" value="ABC transporter transmembrane region"/>
    <property type="match status" value="1"/>
</dbReference>
<feature type="transmembrane region" description="Helical" evidence="18">
    <location>
        <begin position="104"/>
        <end position="129"/>
    </location>
</feature>
<keyword evidence="9" id="KW-0809">Transit peptide</keyword>
<dbReference type="Proteomes" id="UP000035681">
    <property type="component" value="Unplaced"/>
</dbReference>
<keyword evidence="12" id="KW-0406">Ion transport</keyword>
<evidence type="ECO:0000256" key="1">
    <source>
        <dbReference type="ARBA" id="ARBA00004448"/>
    </source>
</evidence>
<keyword evidence="7" id="KW-0999">Mitochondrion inner membrane</keyword>
<evidence type="ECO:0000256" key="2">
    <source>
        <dbReference type="ARBA" id="ARBA00007577"/>
    </source>
</evidence>
<dbReference type="GO" id="GO:0005743">
    <property type="term" value="C:mitochondrial inner membrane"/>
    <property type="evidence" value="ECO:0007669"/>
    <property type="project" value="UniProtKB-SubCell"/>
</dbReference>
<evidence type="ECO:0000256" key="18">
    <source>
        <dbReference type="SAM" id="Phobius"/>
    </source>
</evidence>
<dbReference type="PROSITE" id="PS50929">
    <property type="entry name" value="ABC_TM1F"/>
    <property type="match status" value="1"/>
</dbReference>
<sequence length="672" mass="74966">MTILSTLRTPSIKAYTLCYRSINTSSARLNILQTKKWFTQPLRVNSLKNTLKLFGLSLSTGVAFHRQSQCYTKKAIAKEANTKRNLNSEYNATFYDLWIILKPVLHYFIAAIICVIGAAYVNITIPLILGKLINEVTEILKSQQPGGLHNLHPLGIKLMGYYLLQSVFTFAYIFFISIMGEGMATNLRLKLFNHLIYHDMTFFDKQRIGEICDRLNYDVQEFKSSFKMAVTQGLKAFTQTGGSIISLYFISPKMTIFTIGIIPIIILIGTGCSAFLRELSKRAQAQNGAISNVASEAFGNIRTVKAFAMEDITIENYKKELEKCQFLNIKLGGGIGLFQGGTNLFLNSIVLGVLWGGSQMVIKNEMLAGELMSFLMTAQSIQKSLSQISIVSGSAIRGWSALSRIFEYLNINHSLIPGYKRIPHHSLCGSIKFEDVSFSYETRKNHLVLDELNLEIPCGQVTALCGNSGGGKSTIASLIERFYDPSSGEITLDGHNLKNLDPNWLRKFVVGYISQEPILFHGTIEENIRYGKPNATNDEIYKAAELANADKFILSFPDKYNTMVGERGVTLSGGQKQRIAIARAILKNPPILILDEATSALDSESERLVSEALNNVTKNRTVLVIAHRISTIKNADNIVVIKDKKVVEQGTHQQLMRKKGNYYKLVQAQDLN</sequence>
<evidence type="ECO:0000256" key="10">
    <source>
        <dbReference type="ARBA" id="ARBA00022958"/>
    </source>
</evidence>
<dbReference type="Gene3D" id="1.20.1560.10">
    <property type="entry name" value="ABC transporter type 1, transmembrane domain"/>
    <property type="match status" value="1"/>
</dbReference>
<keyword evidence="10" id="KW-0630">Potassium</keyword>
<keyword evidence="11 18" id="KW-1133">Transmembrane helix</keyword>
<dbReference type="InterPro" id="IPR027417">
    <property type="entry name" value="P-loop_NTPase"/>
</dbReference>
<evidence type="ECO:0000313" key="22">
    <source>
        <dbReference type="WBParaSite" id="SSTP_0000672900.1"/>
    </source>
</evidence>
<dbReference type="AlphaFoldDB" id="A0A0K0EB58"/>
<dbReference type="InterPro" id="IPR003439">
    <property type="entry name" value="ABC_transporter-like_ATP-bd"/>
</dbReference>
<keyword evidence="8" id="KW-0067">ATP-binding</keyword>
<dbReference type="GO" id="GO:0016887">
    <property type="term" value="F:ATP hydrolysis activity"/>
    <property type="evidence" value="ECO:0007669"/>
    <property type="project" value="InterPro"/>
</dbReference>
<dbReference type="PROSITE" id="PS00211">
    <property type="entry name" value="ABC_TRANSPORTER_1"/>
    <property type="match status" value="1"/>
</dbReference>
<dbReference type="Pfam" id="PF00664">
    <property type="entry name" value="ABC_membrane"/>
    <property type="match status" value="1"/>
</dbReference>
<keyword evidence="13" id="KW-0496">Mitochondrion</keyword>
<keyword evidence="6" id="KW-0547">Nucleotide-binding</keyword>
<evidence type="ECO:0000256" key="13">
    <source>
        <dbReference type="ARBA" id="ARBA00023128"/>
    </source>
</evidence>
<keyword evidence="3" id="KW-0813">Transport</keyword>
<proteinExistence type="inferred from homology"/>
<protein>
    <recommendedName>
        <fullName evidence="15">Mitochondrial potassium channel ATP-binding subunit</fullName>
    </recommendedName>
    <alternativeName>
        <fullName evidence="17">ATP-binding cassette sub-family B member 8, mitochondrial</fullName>
    </alternativeName>
    <alternativeName>
        <fullName evidence="16">Mitochondrial sulfonylurea-receptor</fullName>
    </alternativeName>
</protein>
<dbReference type="PROSITE" id="PS50893">
    <property type="entry name" value="ABC_TRANSPORTER_2"/>
    <property type="match status" value="1"/>
</dbReference>
<reference evidence="22" key="1">
    <citation type="submission" date="2015-08" db="UniProtKB">
        <authorList>
            <consortium name="WormBaseParasite"/>
        </authorList>
    </citation>
    <scope>IDENTIFICATION</scope>
</reference>
<evidence type="ECO:0000259" key="19">
    <source>
        <dbReference type="PROSITE" id="PS50893"/>
    </source>
</evidence>
<dbReference type="WBParaSite" id="SSTP_0000672900.1">
    <property type="protein sequence ID" value="SSTP_0000672900.1"/>
    <property type="gene ID" value="SSTP_0000672900"/>
</dbReference>
<feature type="transmembrane region" description="Helical" evidence="18">
    <location>
        <begin position="256"/>
        <end position="276"/>
    </location>
</feature>
<feature type="domain" description="ABC transporter" evidence="19">
    <location>
        <begin position="431"/>
        <end position="668"/>
    </location>
</feature>
<comment type="similarity">
    <text evidence="2">Belongs to the ABC transporter superfamily. ABCB family. Multidrug resistance exporter (TC 3.A.1.201) subfamily.</text>
</comment>
<evidence type="ECO:0000259" key="20">
    <source>
        <dbReference type="PROSITE" id="PS50929"/>
    </source>
</evidence>
<dbReference type="InterPro" id="IPR011527">
    <property type="entry name" value="ABC1_TM_dom"/>
</dbReference>
<dbReference type="Gene3D" id="3.40.50.300">
    <property type="entry name" value="P-loop containing nucleotide triphosphate hydrolases"/>
    <property type="match status" value="1"/>
</dbReference>
<evidence type="ECO:0000256" key="7">
    <source>
        <dbReference type="ARBA" id="ARBA00022792"/>
    </source>
</evidence>
<evidence type="ECO:0000256" key="17">
    <source>
        <dbReference type="ARBA" id="ARBA00042968"/>
    </source>
</evidence>
<accession>A0A0K0EB58</accession>
<keyword evidence="21" id="KW-1185">Reference proteome</keyword>
<feature type="transmembrane region" description="Helical" evidence="18">
    <location>
        <begin position="159"/>
        <end position="180"/>
    </location>
</feature>
<evidence type="ECO:0000256" key="11">
    <source>
        <dbReference type="ARBA" id="ARBA00022989"/>
    </source>
</evidence>
<dbReference type="GO" id="GO:0006813">
    <property type="term" value="P:potassium ion transport"/>
    <property type="evidence" value="ECO:0007669"/>
    <property type="project" value="UniProtKB-KW"/>
</dbReference>
<name>A0A0K0EB58_STRER</name>
<dbReference type="InterPro" id="IPR036640">
    <property type="entry name" value="ABC1_TM_sf"/>
</dbReference>
<dbReference type="SUPFAM" id="SSF52540">
    <property type="entry name" value="P-loop containing nucleoside triphosphate hydrolases"/>
    <property type="match status" value="1"/>
</dbReference>
<dbReference type="WBParaSite" id="TCONS_00016672.p1">
    <property type="protein sequence ID" value="TCONS_00016672.p1"/>
    <property type="gene ID" value="XLOC_011319"/>
</dbReference>
<evidence type="ECO:0000256" key="14">
    <source>
        <dbReference type="ARBA" id="ARBA00023136"/>
    </source>
</evidence>
<evidence type="ECO:0000256" key="4">
    <source>
        <dbReference type="ARBA" id="ARBA00022538"/>
    </source>
</evidence>
<keyword evidence="5 18" id="KW-0812">Transmembrane</keyword>
<evidence type="ECO:0000256" key="8">
    <source>
        <dbReference type="ARBA" id="ARBA00022840"/>
    </source>
</evidence>
<dbReference type="InterPro" id="IPR039421">
    <property type="entry name" value="Type_1_exporter"/>
</dbReference>
<dbReference type="CDD" id="cd18574">
    <property type="entry name" value="ABC_6TM_ABCB8_like"/>
    <property type="match status" value="1"/>
</dbReference>
<dbReference type="GO" id="GO:0005524">
    <property type="term" value="F:ATP binding"/>
    <property type="evidence" value="ECO:0007669"/>
    <property type="project" value="UniProtKB-KW"/>
</dbReference>
<evidence type="ECO:0000256" key="15">
    <source>
        <dbReference type="ARBA" id="ARBA00040439"/>
    </source>
</evidence>
<evidence type="ECO:0000256" key="12">
    <source>
        <dbReference type="ARBA" id="ARBA00023065"/>
    </source>
</evidence>
<organism evidence="22">
    <name type="scientific">Strongyloides stercoralis</name>
    <name type="common">Threadworm</name>
    <dbReference type="NCBI Taxonomy" id="6248"/>
    <lineage>
        <taxon>Eukaryota</taxon>
        <taxon>Metazoa</taxon>
        <taxon>Ecdysozoa</taxon>
        <taxon>Nematoda</taxon>
        <taxon>Chromadorea</taxon>
        <taxon>Rhabditida</taxon>
        <taxon>Tylenchina</taxon>
        <taxon>Panagrolaimomorpha</taxon>
        <taxon>Strongyloidoidea</taxon>
        <taxon>Strongyloididae</taxon>
        <taxon>Strongyloides</taxon>
    </lineage>
</organism>
<dbReference type="FunFam" id="3.40.50.300:FF:000403">
    <property type="entry name" value="ATP-binding cassette sub-family B member 8, mitochondrial"/>
    <property type="match status" value="1"/>
</dbReference>
<dbReference type="InterPro" id="IPR003593">
    <property type="entry name" value="AAA+_ATPase"/>
</dbReference>
<dbReference type="PANTHER" id="PTHR43394:SF17">
    <property type="entry name" value="MITOCHONDRIAL POTASSIUM CHANNEL ATP-BINDING SUBUNIT"/>
    <property type="match status" value="1"/>
</dbReference>
<comment type="subcellular location">
    <subcellularLocation>
        <location evidence="1">Mitochondrion inner membrane</location>
        <topology evidence="1">Multi-pass membrane protein</topology>
    </subcellularLocation>
</comment>
<dbReference type="Pfam" id="PF00005">
    <property type="entry name" value="ABC_tran"/>
    <property type="match status" value="1"/>
</dbReference>
<dbReference type="STRING" id="6248.A0A0K0EB58"/>
<dbReference type="GO" id="GO:0015421">
    <property type="term" value="F:ABC-type oligopeptide transporter activity"/>
    <property type="evidence" value="ECO:0007669"/>
    <property type="project" value="TreeGrafter"/>
</dbReference>
<evidence type="ECO:0000256" key="9">
    <source>
        <dbReference type="ARBA" id="ARBA00022946"/>
    </source>
</evidence>
<dbReference type="InterPro" id="IPR017871">
    <property type="entry name" value="ABC_transporter-like_CS"/>
</dbReference>
<dbReference type="SMART" id="SM00382">
    <property type="entry name" value="AAA"/>
    <property type="match status" value="1"/>
</dbReference>
<feature type="domain" description="ABC transmembrane type-1" evidence="20">
    <location>
        <begin position="109"/>
        <end position="397"/>
    </location>
</feature>
<dbReference type="CDD" id="cd03249">
    <property type="entry name" value="ABC_MTABC3_MDL1_MDL2"/>
    <property type="match status" value="1"/>
</dbReference>
<evidence type="ECO:0000256" key="16">
    <source>
        <dbReference type="ARBA" id="ARBA00041416"/>
    </source>
</evidence>
<dbReference type="PANTHER" id="PTHR43394">
    <property type="entry name" value="ATP-DEPENDENT PERMEASE MDL1, MITOCHONDRIAL"/>
    <property type="match status" value="1"/>
</dbReference>
<keyword evidence="4" id="KW-0633">Potassium transport</keyword>
<evidence type="ECO:0000313" key="21">
    <source>
        <dbReference type="Proteomes" id="UP000035681"/>
    </source>
</evidence>
<evidence type="ECO:0000256" key="5">
    <source>
        <dbReference type="ARBA" id="ARBA00022692"/>
    </source>
</evidence>
<dbReference type="GO" id="GO:0090374">
    <property type="term" value="P:oligopeptide export from mitochondrion"/>
    <property type="evidence" value="ECO:0007669"/>
    <property type="project" value="TreeGrafter"/>
</dbReference>